<organism evidence="3">
    <name type="scientific">freshwater metagenome</name>
    <dbReference type="NCBI Taxonomy" id="449393"/>
    <lineage>
        <taxon>unclassified sequences</taxon>
        <taxon>metagenomes</taxon>
        <taxon>ecological metagenomes</taxon>
    </lineage>
</organism>
<comment type="similarity">
    <text evidence="1">Belongs to the class-III pyridoxal-phosphate-dependent aminotransferase family.</text>
</comment>
<dbReference type="EMBL" id="CAFBMB010000055">
    <property type="protein sequence ID" value="CAB4899566.1"/>
    <property type="molecule type" value="Genomic_DNA"/>
</dbReference>
<sequence>MRDAIAALEARGVGFAGLIMDQVLTSDGVYTDPVGFMAPVREAVREAGGVFIADEVQSGFGRTGTHMWGFDRHGIVPDLVILGKPMGNGLPIAALVGTETLLNTYGDTFRYFNTFGGNPVCIAAADAVLDEIERRDVLANVVATGALLRQGLDETLAAHGIAATVRGTGLIAGGDLTNARESVAESKELVGAIVNGLRERGVLISSTGPRGTVLKVRPPLIFQSEHVSRLLAALDDTFTHLAS</sequence>
<dbReference type="Pfam" id="PF00202">
    <property type="entry name" value="Aminotran_3"/>
    <property type="match status" value="1"/>
</dbReference>
<evidence type="ECO:0000313" key="3">
    <source>
        <dbReference type="EMBL" id="CAB4899566.1"/>
    </source>
</evidence>
<dbReference type="InterPro" id="IPR015422">
    <property type="entry name" value="PyrdxlP-dep_Trfase_small"/>
</dbReference>
<dbReference type="InterPro" id="IPR049704">
    <property type="entry name" value="Aminotrans_3_PPA_site"/>
</dbReference>
<dbReference type="PANTHER" id="PTHR45688:SF13">
    <property type="entry name" value="ALANINE--GLYOXYLATE AMINOTRANSFERASE 2-LIKE"/>
    <property type="match status" value="1"/>
</dbReference>
<reference evidence="3" key="1">
    <citation type="submission" date="2020-05" db="EMBL/GenBank/DDBJ databases">
        <authorList>
            <person name="Chiriac C."/>
            <person name="Salcher M."/>
            <person name="Ghai R."/>
            <person name="Kavagutti S V."/>
        </authorList>
    </citation>
    <scope>NUCLEOTIDE SEQUENCE</scope>
</reference>
<dbReference type="Gene3D" id="3.90.1150.10">
    <property type="entry name" value="Aspartate Aminotransferase, domain 1"/>
    <property type="match status" value="1"/>
</dbReference>
<dbReference type="AlphaFoldDB" id="A0A6J7FWD5"/>
<dbReference type="GO" id="GO:0005739">
    <property type="term" value="C:mitochondrion"/>
    <property type="evidence" value="ECO:0007669"/>
    <property type="project" value="TreeGrafter"/>
</dbReference>
<dbReference type="InterPro" id="IPR005814">
    <property type="entry name" value="Aminotrans_3"/>
</dbReference>
<dbReference type="GO" id="GO:0030170">
    <property type="term" value="F:pyridoxal phosphate binding"/>
    <property type="evidence" value="ECO:0007669"/>
    <property type="project" value="InterPro"/>
</dbReference>
<accession>A0A6J7FWD5</accession>
<dbReference type="InterPro" id="IPR015424">
    <property type="entry name" value="PyrdxlP-dep_Trfase"/>
</dbReference>
<evidence type="ECO:0000256" key="2">
    <source>
        <dbReference type="ARBA" id="ARBA00022898"/>
    </source>
</evidence>
<name>A0A6J7FWD5_9ZZZZ</name>
<dbReference type="PANTHER" id="PTHR45688">
    <property type="match status" value="1"/>
</dbReference>
<evidence type="ECO:0000256" key="1">
    <source>
        <dbReference type="ARBA" id="ARBA00008954"/>
    </source>
</evidence>
<dbReference type="InterPro" id="IPR015421">
    <property type="entry name" value="PyrdxlP-dep_Trfase_major"/>
</dbReference>
<gene>
    <name evidence="3" type="ORF">UFOPK3516_00867</name>
</gene>
<dbReference type="GO" id="GO:0008483">
    <property type="term" value="F:transaminase activity"/>
    <property type="evidence" value="ECO:0007669"/>
    <property type="project" value="InterPro"/>
</dbReference>
<protein>
    <submittedName>
        <fullName evidence="3">Unannotated protein</fullName>
    </submittedName>
</protein>
<keyword evidence="2" id="KW-0663">Pyridoxal phosphate</keyword>
<dbReference type="Gene3D" id="3.40.640.10">
    <property type="entry name" value="Type I PLP-dependent aspartate aminotransferase-like (Major domain)"/>
    <property type="match status" value="1"/>
</dbReference>
<dbReference type="PROSITE" id="PS00600">
    <property type="entry name" value="AA_TRANSFER_CLASS_3"/>
    <property type="match status" value="1"/>
</dbReference>
<proteinExistence type="inferred from homology"/>
<dbReference type="SUPFAM" id="SSF53383">
    <property type="entry name" value="PLP-dependent transferases"/>
    <property type="match status" value="1"/>
</dbReference>